<organism evidence="1 2">
    <name type="scientific">Gryllotalpicola reticulitermitis</name>
    <dbReference type="NCBI Taxonomy" id="1184153"/>
    <lineage>
        <taxon>Bacteria</taxon>
        <taxon>Bacillati</taxon>
        <taxon>Actinomycetota</taxon>
        <taxon>Actinomycetes</taxon>
        <taxon>Micrococcales</taxon>
        <taxon>Microbacteriaceae</taxon>
        <taxon>Gryllotalpicola</taxon>
    </lineage>
</organism>
<keyword evidence="2" id="KW-1185">Reference proteome</keyword>
<name>A0ABV8Q832_9MICO</name>
<comment type="caution">
    <text evidence="1">The sequence shown here is derived from an EMBL/GenBank/DDBJ whole genome shotgun (WGS) entry which is preliminary data.</text>
</comment>
<proteinExistence type="predicted"/>
<dbReference type="EMBL" id="JBHSCN010000006">
    <property type="protein sequence ID" value="MFC4244516.1"/>
    <property type="molecule type" value="Genomic_DNA"/>
</dbReference>
<sequence length="121" mass="12660">MAKLSRDGANVVVSLSTAEKFEGLHGDIRFPLASVTSVEVLDDAFGAVKGMWDDAKIAGSYLPGVIAAGTFRNGEGDGILLAFVHRDATRGLQIELAGEKYGRVVVGLADPEGVKAQIFGL</sequence>
<gene>
    <name evidence="1" type="ORF">ACFOYW_14155</name>
</gene>
<accession>A0ABV8Q832</accession>
<reference evidence="2" key="1">
    <citation type="journal article" date="2019" name="Int. J. Syst. Evol. Microbiol.">
        <title>The Global Catalogue of Microorganisms (GCM) 10K type strain sequencing project: providing services to taxonomists for standard genome sequencing and annotation.</title>
        <authorList>
            <consortium name="The Broad Institute Genomics Platform"/>
            <consortium name="The Broad Institute Genome Sequencing Center for Infectious Disease"/>
            <person name="Wu L."/>
            <person name="Ma J."/>
        </authorList>
    </citation>
    <scope>NUCLEOTIDE SEQUENCE [LARGE SCALE GENOMIC DNA]</scope>
    <source>
        <strain evidence="2">CGMCC 1.10363</strain>
    </source>
</reference>
<protein>
    <submittedName>
        <fullName evidence="1">Uncharacterized protein</fullName>
    </submittedName>
</protein>
<evidence type="ECO:0000313" key="1">
    <source>
        <dbReference type="EMBL" id="MFC4244516.1"/>
    </source>
</evidence>
<dbReference type="RefSeq" id="WP_390230172.1">
    <property type="nucleotide sequence ID" value="NZ_JBHSCN010000006.1"/>
</dbReference>
<evidence type="ECO:0000313" key="2">
    <source>
        <dbReference type="Proteomes" id="UP001595900"/>
    </source>
</evidence>
<dbReference type="Proteomes" id="UP001595900">
    <property type="component" value="Unassembled WGS sequence"/>
</dbReference>